<organism evidence="1 2">
    <name type="scientific">Pseudomonas lutea</name>
    <dbReference type="NCBI Taxonomy" id="243924"/>
    <lineage>
        <taxon>Bacteria</taxon>
        <taxon>Pseudomonadati</taxon>
        <taxon>Pseudomonadota</taxon>
        <taxon>Gammaproteobacteria</taxon>
        <taxon>Pseudomonadales</taxon>
        <taxon>Pseudomonadaceae</taxon>
        <taxon>Pseudomonas</taxon>
    </lineage>
</organism>
<protein>
    <submittedName>
        <fullName evidence="1">Uncharacterized protein</fullName>
    </submittedName>
</protein>
<dbReference type="AlphaFoldDB" id="A0A9X8MH40"/>
<reference evidence="1 2" key="1">
    <citation type="submission" date="2016-10" db="EMBL/GenBank/DDBJ databases">
        <authorList>
            <person name="Varghese N."/>
            <person name="Submissions S."/>
        </authorList>
    </citation>
    <scope>NUCLEOTIDE SEQUENCE [LARGE SCALE GENOMIC DNA]</scope>
    <source>
        <strain evidence="1 2">LMG 21974</strain>
    </source>
</reference>
<proteinExistence type="predicted"/>
<accession>A0A9X8MH40</accession>
<dbReference type="RefSeq" id="WP_074829665.1">
    <property type="nucleotide sequence ID" value="NZ_FOEV01000018.1"/>
</dbReference>
<dbReference type="EMBL" id="FOEV01000018">
    <property type="protein sequence ID" value="SER36741.1"/>
    <property type="molecule type" value="Genomic_DNA"/>
</dbReference>
<comment type="caution">
    <text evidence="1">The sequence shown here is derived from an EMBL/GenBank/DDBJ whole genome shotgun (WGS) entry which is preliminary data.</text>
</comment>
<evidence type="ECO:0000313" key="1">
    <source>
        <dbReference type="EMBL" id="SER36741.1"/>
    </source>
</evidence>
<evidence type="ECO:0000313" key="2">
    <source>
        <dbReference type="Proteomes" id="UP000183210"/>
    </source>
</evidence>
<dbReference type="Proteomes" id="UP000183210">
    <property type="component" value="Unassembled WGS sequence"/>
</dbReference>
<name>A0A9X8MH40_9PSED</name>
<gene>
    <name evidence="1" type="ORF">SAMN05216409_11865</name>
</gene>
<sequence length="164" mass="17573">MTEETGKPVDFGPEALTMPGGSIAFPQGDVEVHVFDAVNESALRPGPRKGVRLVHKPSGIEVSRFTEDSLDLNRQRALLDLLEALANRGKTAPLAGVEALALGATIYRRPERGNAPDWAEAERIANLPAVHEALKNFAHDATDSNGVEIVLAVLDEAFKAKGSR</sequence>
<dbReference type="GeneID" id="300268739"/>